<dbReference type="InterPro" id="IPR013736">
    <property type="entry name" value="Xaa-Pro_dipept_C"/>
</dbReference>
<dbReference type="GO" id="GO:0008239">
    <property type="term" value="F:dipeptidyl-peptidase activity"/>
    <property type="evidence" value="ECO:0007669"/>
    <property type="project" value="InterPro"/>
</dbReference>
<dbReference type="AlphaFoldDB" id="A0A9P5BDB6"/>
<dbReference type="EMBL" id="LUFC02000269">
    <property type="protein sequence ID" value="KAF4499303.1"/>
    <property type="molecule type" value="Genomic_DNA"/>
</dbReference>
<dbReference type="InterPro" id="IPR008979">
    <property type="entry name" value="Galactose-bd-like_sf"/>
</dbReference>
<evidence type="ECO:0000259" key="1">
    <source>
        <dbReference type="Pfam" id="PF08530"/>
    </source>
</evidence>
<evidence type="ECO:0000313" key="3">
    <source>
        <dbReference type="Proteomes" id="UP000737391"/>
    </source>
</evidence>
<feature type="domain" description="Xaa-Pro dipeptidyl-peptidase C-terminal" evidence="1">
    <location>
        <begin position="18"/>
        <end position="170"/>
    </location>
</feature>
<sequence length="187" mass="21595">MQRKFLDYFLFDKKDNGMLETLYREDETSFPPFDTQEVSFYLTPEKRLSLKYPAGEKQELSYQGFRDNITFILESPFAEYFEILGSPYLDLEVRTGAEDLDLFIYRRAIDENGKTVVLKGNHGEPMDSFTRGCFRLSHRDEVAKDFDKVRVICQPPTPKSGVVPGQIYRVIASAHTGLNMFARLGHV</sequence>
<proteinExistence type="predicted"/>
<dbReference type="Proteomes" id="UP000737391">
    <property type="component" value="Unassembled WGS sequence"/>
</dbReference>
<dbReference type="Gene3D" id="2.60.120.260">
    <property type="entry name" value="Galactose-binding domain-like"/>
    <property type="match status" value="1"/>
</dbReference>
<organism evidence="2 3">
    <name type="scientific">Fusarium agapanthi</name>
    <dbReference type="NCBI Taxonomy" id="1803897"/>
    <lineage>
        <taxon>Eukaryota</taxon>
        <taxon>Fungi</taxon>
        <taxon>Dikarya</taxon>
        <taxon>Ascomycota</taxon>
        <taxon>Pezizomycotina</taxon>
        <taxon>Sordariomycetes</taxon>
        <taxon>Hypocreomycetidae</taxon>
        <taxon>Hypocreales</taxon>
        <taxon>Nectriaceae</taxon>
        <taxon>Fusarium</taxon>
        <taxon>Fusarium fujikuroi species complex</taxon>
    </lineage>
</organism>
<keyword evidence="3" id="KW-1185">Reference proteome</keyword>
<dbReference type="OrthoDB" id="2578740at2759"/>
<evidence type="ECO:0000313" key="2">
    <source>
        <dbReference type="EMBL" id="KAF4499303.1"/>
    </source>
</evidence>
<dbReference type="Pfam" id="PF08530">
    <property type="entry name" value="PepX_C"/>
    <property type="match status" value="1"/>
</dbReference>
<gene>
    <name evidence="2" type="ORF">FAGAP_4508</name>
</gene>
<protein>
    <submittedName>
        <fullName evidence="2">Acyl esterase</fullName>
    </submittedName>
</protein>
<accession>A0A9P5BDB6</accession>
<dbReference type="SUPFAM" id="SSF49785">
    <property type="entry name" value="Galactose-binding domain-like"/>
    <property type="match status" value="1"/>
</dbReference>
<comment type="caution">
    <text evidence="2">The sequence shown here is derived from an EMBL/GenBank/DDBJ whole genome shotgun (WGS) entry which is preliminary data.</text>
</comment>
<reference evidence="2" key="1">
    <citation type="submission" date="2020-01" db="EMBL/GenBank/DDBJ databases">
        <title>Identification and distribution of gene clusters putatively required for synthesis of sphingolipid metabolism inhibitors in phylogenetically diverse species of the filamentous fungus Fusarium.</title>
        <authorList>
            <person name="Kim H.-S."/>
            <person name="Busman M."/>
            <person name="Brown D.W."/>
            <person name="Divon H."/>
            <person name="Uhlig S."/>
            <person name="Proctor R.H."/>
        </authorList>
    </citation>
    <scope>NUCLEOTIDE SEQUENCE</scope>
    <source>
        <strain evidence="2">NRRL 31653</strain>
    </source>
</reference>
<name>A0A9P5BDB6_9HYPO</name>